<evidence type="ECO:0000313" key="9">
    <source>
        <dbReference type="EMBL" id="PTI76342.1"/>
    </source>
</evidence>
<dbReference type="PROSITE" id="PS50850">
    <property type="entry name" value="MFS"/>
    <property type="match status" value="1"/>
</dbReference>
<feature type="transmembrane region" description="Helical" evidence="7">
    <location>
        <begin position="45"/>
        <end position="66"/>
    </location>
</feature>
<protein>
    <submittedName>
        <fullName evidence="9">MFS transporter</fullName>
    </submittedName>
</protein>
<evidence type="ECO:0000259" key="8">
    <source>
        <dbReference type="PROSITE" id="PS50850"/>
    </source>
</evidence>
<comment type="caution">
    <text evidence="9">The sequence shown here is derived from an EMBL/GenBank/DDBJ whole genome shotgun (WGS) entry which is preliminary data.</text>
</comment>
<feature type="transmembrane region" description="Helical" evidence="7">
    <location>
        <begin position="237"/>
        <end position="258"/>
    </location>
</feature>
<dbReference type="InterPro" id="IPR036259">
    <property type="entry name" value="MFS_trans_sf"/>
</dbReference>
<dbReference type="InterPro" id="IPR020846">
    <property type="entry name" value="MFS_dom"/>
</dbReference>
<dbReference type="RefSeq" id="WP_107544934.1">
    <property type="nucleotide sequence ID" value="NZ_PZFQ01000011.1"/>
</dbReference>
<keyword evidence="4 7" id="KW-0812">Transmembrane</keyword>
<feature type="transmembrane region" description="Helical" evidence="7">
    <location>
        <begin position="135"/>
        <end position="154"/>
    </location>
</feature>
<comment type="subcellular location">
    <subcellularLocation>
        <location evidence="1">Cell membrane</location>
        <topology evidence="1">Multi-pass membrane protein</topology>
    </subcellularLocation>
</comment>
<evidence type="ECO:0000256" key="3">
    <source>
        <dbReference type="ARBA" id="ARBA00022475"/>
    </source>
</evidence>
<dbReference type="InterPro" id="IPR050189">
    <property type="entry name" value="MFS_Efflux_Transporters"/>
</dbReference>
<evidence type="ECO:0000256" key="2">
    <source>
        <dbReference type="ARBA" id="ARBA00022448"/>
    </source>
</evidence>
<evidence type="ECO:0000256" key="6">
    <source>
        <dbReference type="ARBA" id="ARBA00023136"/>
    </source>
</evidence>
<evidence type="ECO:0000256" key="4">
    <source>
        <dbReference type="ARBA" id="ARBA00022692"/>
    </source>
</evidence>
<feature type="transmembrane region" description="Helical" evidence="7">
    <location>
        <begin position="202"/>
        <end position="225"/>
    </location>
</feature>
<sequence>MNNNKLIVLILTIGVFGILNTEMGFIGLIPQIAKQFNVTTATAGWLVSVFAIGIALSGPITPLLLSKIERKKVMLFVLTIFVISNLISVFTSSFAVLLLARIIPAIFHPVYTALAFSVAADSVDKKDAPKAVSRVFIGVSAGMVVGVPIVNFLATQFNLQIALSFFALINLIVLILTLFFVPTMPNESSHSYGSQLKVLKRPLTWISIIAAIFFNAAIFGVYSYLTDYLNIVTEIHGNLVSITLFLYGFSNILGNIIAGKLLTMIPKKAMLLLPFALIIVYGFMFSLGSFFIPMMVITMIWGILAGLTANTTQFMITSSAPDAPDLSNGIFLSAVNTGTTIGTFIGGLFIATLGSNYVLMIGILASLVNILLIVIRNKKLTPVFN</sequence>
<evidence type="ECO:0000256" key="1">
    <source>
        <dbReference type="ARBA" id="ARBA00004651"/>
    </source>
</evidence>
<dbReference type="Gene3D" id="1.20.1250.20">
    <property type="entry name" value="MFS general substrate transporter like domains"/>
    <property type="match status" value="1"/>
</dbReference>
<dbReference type="Proteomes" id="UP000241960">
    <property type="component" value="Unassembled WGS sequence"/>
</dbReference>
<organism evidence="9 10">
    <name type="scientific">Staphylococcus succinus</name>
    <dbReference type="NCBI Taxonomy" id="61015"/>
    <lineage>
        <taxon>Bacteria</taxon>
        <taxon>Bacillati</taxon>
        <taxon>Bacillota</taxon>
        <taxon>Bacilli</taxon>
        <taxon>Bacillales</taxon>
        <taxon>Staphylococcaceae</taxon>
        <taxon>Staphylococcus</taxon>
    </lineage>
</organism>
<keyword evidence="5 7" id="KW-1133">Transmembrane helix</keyword>
<feature type="transmembrane region" description="Helical" evidence="7">
    <location>
        <begin position="357"/>
        <end position="375"/>
    </location>
</feature>
<reference evidence="9 10" key="1">
    <citation type="journal article" date="2016" name="Front. Microbiol.">
        <title>Comprehensive Phylogenetic Analysis of Bovine Non-aureus Staphylococci Species Based on Whole-Genome Sequencing.</title>
        <authorList>
            <person name="Naushad S."/>
            <person name="Barkema H.W."/>
            <person name="Luby C."/>
            <person name="Condas L.A."/>
            <person name="Nobrega D.B."/>
            <person name="Carson D.A."/>
            <person name="De Buck J."/>
        </authorList>
    </citation>
    <scope>NUCLEOTIDE SEQUENCE [LARGE SCALE GENOMIC DNA]</scope>
    <source>
        <strain evidence="9 10">SNUC 1231</strain>
    </source>
</reference>
<dbReference type="PANTHER" id="PTHR43124:SF3">
    <property type="entry name" value="CHLORAMPHENICOL EFFLUX PUMP RV0191"/>
    <property type="match status" value="1"/>
</dbReference>
<accession>A0A9Q6MVF8</accession>
<dbReference type="Pfam" id="PF07690">
    <property type="entry name" value="MFS_1"/>
    <property type="match status" value="1"/>
</dbReference>
<feature type="transmembrane region" description="Helical" evidence="7">
    <location>
        <begin position="329"/>
        <end position="351"/>
    </location>
</feature>
<dbReference type="InterPro" id="IPR011701">
    <property type="entry name" value="MFS"/>
</dbReference>
<keyword evidence="6 7" id="KW-0472">Membrane</keyword>
<dbReference type="CDD" id="cd17324">
    <property type="entry name" value="MFS_NepI_like"/>
    <property type="match status" value="1"/>
</dbReference>
<dbReference type="GO" id="GO:0022857">
    <property type="term" value="F:transmembrane transporter activity"/>
    <property type="evidence" value="ECO:0007669"/>
    <property type="project" value="InterPro"/>
</dbReference>
<keyword evidence="2" id="KW-0813">Transport</keyword>
<name>A0A9Q6MVF8_9STAP</name>
<evidence type="ECO:0000313" key="10">
    <source>
        <dbReference type="Proteomes" id="UP000241960"/>
    </source>
</evidence>
<keyword evidence="3" id="KW-1003">Cell membrane</keyword>
<dbReference type="PANTHER" id="PTHR43124">
    <property type="entry name" value="PURINE EFFLUX PUMP PBUE"/>
    <property type="match status" value="1"/>
</dbReference>
<proteinExistence type="predicted"/>
<gene>
    <name evidence="9" type="ORF">BU058_04610</name>
</gene>
<feature type="domain" description="Major facilitator superfamily (MFS) profile" evidence="8">
    <location>
        <begin position="6"/>
        <end position="380"/>
    </location>
</feature>
<evidence type="ECO:0000256" key="5">
    <source>
        <dbReference type="ARBA" id="ARBA00022989"/>
    </source>
</evidence>
<feature type="transmembrane region" description="Helical" evidence="7">
    <location>
        <begin position="298"/>
        <end position="317"/>
    </location>
</feature>
<evidence type="ECO:0000256" key="7">
    <source>
        <dbReference type="SAM" id="Phobius"/>
    </source>
</evidence>
<feature type="transmembrane region" description="Helical" evidence="7">
    <location>
        <begin position="160"/>
        <end position="181"/>
    </location>
</feature>
<feature type="transmembrane region" description="Helical" evidence="7">
    <location>
        <begin position="73"/>
        <end position="100"/>
    </location>
</feature>
<feature type="transmembrane region" description="Helical" evidence="7">
    <location>
        <begin position="270"/>
        <end position="292"/>
    </location>
</feature>
<dbReference type="EMBL" id="PZFQ01000011">
    <property type="protein sequence ID" value="PTI76342.1"/>
    <property type="molecule type" value="Genomic_DNA"/>
</dbReference>
<feature type="transmembrane region" description="Helical" evidence="7">
    <location>
        <begin position="7"/>
        <end position="33"/>
    </location>
</feature>
<dbReference type="GO" id="GO:0005886">
    <property type="term" value="C:plasma membrane"/>
    <property type="evidence" value="ECO:0007669"/>
    <property type="project" value="UniProtKB-SubCell"/>
</dbReference>
<dbReference type="AlphaFoldDB" id="A0A9Q6MVF8"/>
<dbReference type="SUPFAM" id="SSF103473">
    <property type="entry name" value="MFS general substrate transporter"/>
    <property type="match status" value="1"/>
</dbReference>